<organism evidence="1 2">
    <name type="scientific">Phoxinus phoxinus</name>
    <name type="common">Eurasian minnow</name>
    <dbReference type="NCBI Taxonomy" id="58324"/>
    <lineage>
        <taxon>Eukaryota</taxon>
        <taxon>Metazoa</taxon>
        <taxon>Chordata</taxon>
        <taxon>Craniata</taxon>
        <taxon>Vertebrata</taxon>
        <taxon>Euteleostomi</taxon>
        <taxon>Actinopterygii</taxon>
        <taxon>Neopterygii</taxon>
        <taxon>Teleostei</taxon>
        <taxon>Ostariophysi</taxon>
        <taxon>Cypriniformes</taxon>
        <taxon>Leuciscidae</taxon>
        <taxon>Phoxininae</taxon>
        <taxon>Phoxinus</taxon>
    </lineage>
</organism>
<accession>A0AAN9CC40</accession>
<dbReference type="PANTHER" id="PTHR31751">
    <property type="entry name" value="SI:CH211-108C17.2-RELATED-RELATED"/>
    <property type="match status" value="1"/>
</dbReference>
<name>A0AAN9CC40_9TELE</name>
<protein>
    <submittedName>
        <fullName evidence="1">Uncharacterized protein</fullName>
    </submittedName>
</protein>
<gene>
    <name evidence="1" type="ORF">R3I93_019927</name>
</gene>
<evidence type="ECO:0000313" key="2">
    <source>
        <dbReference type="Proteomes" id="UP001364617"/>
    </source>
</evidence>
<comment type="caution">
    <text evidence="1">The sequence shown here is derived from an EMBL/GenBank/DDBJ whole genome shotgun (WGS) entry which is preliminary data.</text>
</comment>
<dbReference type="EMBL" id="JAYKXH010000021">
    <property type="protein sequence ID" value="KAK7130436.1"/>
    <property type="molecule type" value="Genomic_DNA"/>
</dbReference>
<proteinExistence type="predicted"/>
<evidence type="ECO:0000313" key="1">
    <source>
        <dbReference type="EMBL" id="KAK7130436.1"/>
    </source>
</evidence>
<keyword evidence="2" id="KW-1185">Reference proteome</keyword>
<dbReference type="AlphaFoldDB" id="A0AAN9CC40"/>
<sequence length="434" mass="50138">MPDPFCFFLIVSEDDLVGKQANITYNDNLHALAMYLRLPTEKCNHRDKLSGPCPGAQPFRVTLKPRGTGVVLEWICSFGHMVWCWNSQPTLKFGMQSGDFMLSMNVLLSGNNYRKVAMHFKFMNMGMVAESTYFRIQDSYCIEPVQEYWEATRAEVIDHLRLKDHVVVLGDGRMDSPGHCAQYCTYTTIEQDSRDIVHIVSVDKRETNRNSVIIEKECFVRTMDALLTEIKIKEVVTDAHSQITALLNPERGKYKAWGIHHLLDIWHAAKSLSKKLRRAGSIKNQTGIMVWIKDIVNHFWYCSKQAANEEHFKMMWVGVLHHVSNEHSWASGFCEHEPLEEGSENKPWIIAGSAAHQALTAIVLEKRWLTQVKKFINFRTTSDLESFQNHILMYAAKRMSYTPFIYKTRTLLAAIDYNKDNRRLPAFNREGHKM</sequence>
<reference evidence="1 2" key="1">
    <citation type="submission" date="2024-02" db="EMBL/GenBank/DDBJ databases">
        <title>Chromosome-level genome assembly of the Eurasian Minnow (Phoxinus phoxinus).</title>
        <authorList>
            <person name="Oriowo T.O."/>
            <person name="Martin S."/>
            <person name="Stange M."/>
            <person name="Chrysostomakis Y."/>
            <person name="Brown T."/>
            <person name="Winkler S."/>
            <person name="Kukowka S."/>
            <person name="Myers E.W."/>
            <person name="Bohne A."/>
        </authorList>
    </citation>
    <scope>NUCLEOTIDE SEQUENCE [LARGE SCALE GENOMIC DNA]</scope>
    <source>
        <strain evidence="1">ZFMK-TIS-60720</strain>
        <tissue evidence="1">Whole Organism</tissue>
    </source>
</reference>
<dbReference type="PANTHER" id="PTHR31751:SF7">
    <property type="entry name" value="THAP-TYPE DOMAIN-CONTAINING PROTEIN"/>
    <property type="match status" value="1"/>
</dbReference>
<dbReference type="Proteomes" id="UP001364617">
    <property type="component" value="Unassembled WGS sequence"/>
</dbReference>